<dbReference type="GO" id="GO:0003729">
    <property type="term" value="F:mRNA binding"/>
    <property type="evidence" value="ECO:0007669"/>
    <property type="project" value="TreeGrafter"/>
</dbReference>
<feature type="compositionally biased region" description="Low complexity" evidence="3">
    <location>
        <begin position="526"/>
        <end position="536"/>
    </location>
</feature>
<evidence type="ECO:0000259" key="5">
    <source>
        <dbReference type="Pfam" id="PF22600"/>
    </source>
</evidence>
<dbReference type="Gene3D" id="1.10.1410.10">
    <property type="match status" value="1"/>
</dbReference>
<dbReference type="SUPFAM" id="SSF81301">
    <property type="entry name" value="Nucleotidyltransferase"/>
    <property type="match status" value="1"/>
</dbReference>
<dbReference type="PANTHER" id="PTHR23092:SF15">
    <property type="entry name" value="INACTIVE NON-CANONICAL POLY(A) RNA POLYMERASE PROTEIN TRF4-2-RELATED"/>
    <property type="match status" value="1"/>
</dbReference>
<dbReference type="GO" id="GO:0031123">
    <property type="term" value="P:RNA 3'-end processing"/>
    <property type="evidence" value="ECO:0007669"/>
    <property type="project" value="TreeGrafter"/>
</dbReference>
<accession>A0A7S1NBM9</accession>
<protein>
    <recommendedName>
        <fullName evidence="7">Polynucleotide adenylyltransferase</fullName>
    </recommendedName>
</protein>
<dbReference type="PANTHER" id="PTHR23092">
    <property type="entry name" value="POLY(A) RNA POLYMERASE"/>
    <property type="match status" value="1"/>
</dbReference>
<feature type="compositionally biased region" description="Low complexity" evidence="3">
    <location>
        <begin position="601"/>
        <end position="612"/>
    </location>
</feature>
<dbReference type="InterPro" id="IPR043519">
    <property type="entry name" value="NT_sf"/>
</dbReference>
<dbReference type="EMBL" id="HBGA01052437">
    <property type="protein sequence ID" value="CAD9008173.1"/>
    <property type="molecule type" value="Transcribed_RNA"/>
</dbReference>
<feature type="region of interest" description="Disordered" evidence="3">
    <location>
        <begin position="512"/>
        <end position="581"/>
    </location>
</feature>
<dbReference type="GO" id="GO:0046872">
    <property type="term" value="F:metal ion binding"/>
    <property type="evidence" value="ECO:0007669"/>
    <property type="project" value="UniProtKB-KW"/>
</dbReference>
<dbReference type="InterPro" id="IPR054708">
    <property type="entry name" value="MTPAP-like_central"/>
</dbReference>
<feature type="domain" description="Poly(A) RNA polymerase mitochondrial-like central palm" evidence="5">
    <location>
        <begin position="22"/>
        <end position="148"/>
    </location>
</feature>
<dbReference type="GO" id="GO:1990817">
    <property type="term" value="F:poly(A) RNA polymerase activity"/>
    <property type="evidence" value="ECO:0007669"/>
    <property type="project" value="InterPro"/>
</dbReference>
<evidence type="ECO:0008006" key="7">
    <source>
        <dbReference type="Google" id="ProtNLM"/>
    </source>
</evidence>
<organism evidence="6">
    <name type="scientific">Eutreptiella gymnastica</name>
    <dbReference type="NCBI Taxonomy" id="73025"/>
    <lineage>
        <taxon>Eukaryota</taxon>
        <taxon>Discoba</taxon>
        <taxon>Euglenozoa</taxon>
        <taxon>Euglenida</taxon>
        <taxon>Spirocuta</taxon>
        <taxon>Euglenophyceae</taxon>
        <taxon>Eutreptiales</taxon>
        <taxon>Eutreptiaceae</taxon>
        <taxon>Eutreptiella</taxon>
    </lineage>
</organism>
<evidence type="ECO:0000256" key="2">
    <source>
        <dbReference type="ARBA" id="ARBA00022842"/>
    </source>
</evidence>
<evidence type="ECO:0000259" key="4">
    <source>
        <dbReference type="Pfam" id="PF03828"/>
    </source>
</evidence>
<reference evidence="6" key="1">
    <citation type="submission" date="2021-01" db="EMBL/GenBank/DDBJ databases">
        <authorList>
            <person name="Corre E."/>
            <person name="Pelletier E."/>
            <person name="Niang G."/>
            <person name="Scheremetjew M."/>
            <person name="Finn R."/>
            <person name="Kale V."/>
            <person name="Holt S."/>
            <person name="Cochrane G."/>
            <person name="Meng A."/>
            <person name="Brown T."/>
            <person name="Cohen L."/>
        </authorList>
    </citation>
    <scope>NUCLEOTIDE SEQUENCE</scope>
    <source>
        <strain evidence="6">NIES-381</strain>
    </source>
</reference>
<dbReference type="Pfam" id="PF03828">
    <property type="entry name" value="PAP_assoc"/>
    <property type="match status" value="1"/>
</dbReference>
<feature type="domain" description="PAP-associated" evidence="4">
    <location>
        <begin position="209"/>
        <end position="262"/>
    </location>
</feature>
<dbReference type="GO" id="GO:0031499">
    <property type="term" value="C:TRAMP complex"/>
    <property type="evidence" value="ECO:0007669"/>
    <property type="project" value="TreeGrafter"/>
</dbReference>
<feature type="region of interest" description="Disordered" evidence="3">
    <location>
        <begin position="593"/>
        <end position="642"/>
    </location>
</feature>
<dbReference type="InterPro" id="IPR045862">
    <property type="entry name" value="Trf4-like"/>
</dbReference>
<dbReference type="Pfam" id="PF22600">
    <property type="entry name" value="MTPAP-like_central"/>
    <property type="match status" value="1"/>
</dbReference>
<dbReference type="CDD" id="cd05402">
    <property type="entry name" value="NT_PAP_TUTase"/>
    <property type="match status" value="1"/>
</dbReference>
<evidence type="ECO:0000256" key="1">
    <source>
        <dbReference type="ARBA" id="ARBA00022723"/>
    </source>
</evidence>
<dbReference type="GO" id="GO:0043634">
    <property type="term" value="P:polyadenylation-dependent ncRNA catabolic process"/>
    <property type="evidence" value="ECO:0007669"/>
    <property type="project" value="TreeGrafter"/>
</dbReference>
<gene>
    <name evidence="6" type="ORF">EGYM00392_LOCUS19267</name>
</gene>
<keyword evidence="1" id="KW-0479">Metal-binding</keyword>
<dbReference type="AlphaFoldDB" id="A0A7S1NBM9"/>
<evidence type="ECO:0000256" key="3">
    <source>
        <dbReference type="SAM" id="MobiDB-lite"/>
    </source>
</evidence>
<sequence length="642" mass="69655">MTAIPVWMKPSLNYGNNTVSRFSQEILDFVRFMELSPAEKHKRNHVVEQVRGIVVSLWPGISVDIFGSWVCGLCLPSSDVDLTINSTLSIEAISPLVSALQVYGFKCKFLAHATVPIIKFTHLETGVRGDISFGLVNATRSARLVQEFLQVYPAAKPLTIVIKTILRGAGLNNVYSGGLSSYAITLLVISFLQMHPYYKLPEARDRYALSDLLIDFLIFYGKDFNYHSTALSVLNGGQYCVKQPNQEQSLLLSIIDPLDASNDVCKGSFSISSVRELFYGHYIKLEKCKWSKPMSMLSSIFSVQMLVQRRLITVDRCVTRFMLPSGEVPVLVSVGHVFPHGLEQDVVDGYVEEHRSQQPVGHGPTPITDACGTSTQLEPAVGPAAQHETQPHLLPTTTTCVGSSRPVYVAHPEPLTHPLPDSRCGPEPEHLCRTLTYDDEGVLEAAADVSMVSVDTTRSEATTASSDCEAAYHLLSSAISSLPAPQEGTGITVIALREAEVCHAIAQYRRSRNSPRHSGWSRSMDTLSTPSTPTSSIGASNCSSEDLGVPSGRRLSGARRATMSHGAQSAPGISTIGPTYSGPLRDVKSAFNQVADRSKKTSTLTDKSSSRSPKPSADGPHPSGATAQNVPPRPLIRAVKIR</sequence>
<dbReference type="Gene3D" id="3.30.460.10">
    <property type="entry name" value="Beta Polymerase, domain 2"/>
    <property type="match status" value="1"/>
</dbReference>
<keyword evidence="2" id="KW-0460">Magnesium</keyword>
<proteinExistence type="predicted"/>
<dbReference type="SUPFAM" id="SSF81631">
    <property type="entry name" value="PAP/OAS1 substrate-binding domain"/>
    <property type="match status" value="1"/>
</dbReference>
<dbReference type="InterPro" id="IPR002058">
    <property type="entry name" value="PAP_assoc"/>
</dbReference>
<dbReference type="GO" id="GO:0005739">
    <property type="term" value="C:mitochondrion"/>
    <property type="evidence" value="ECO:0007669"/>
    <property type="project" value="UniProtKB-ARBA"/>
</dbReference>
<dbReference type="GO" id="GO:0005730">
    <property type="term" value="C:nucleolus"/>
    <property type="evidence" value="ECO:0007669"/>
    <property type="project" value="TreeGrafter"/>
</dbReference>
<name>A0A7S1NBM9_9EUGL</name>
<evidence type="ECO:0000313" key="6">
    <source>
        <dbReference type="EMBL" id="CAD9008173.1"/>
    </source>
</evidence>